<gene>
    <name evidence="2" type="ORF">NDU88_006713</name>
</gene>
<accession>A0AAV7LXN7</accession>
<evidence type="ECO:0000313" key="2">
    <source>
        <dbReference type="EMBL" id="KAJ1093613.1"/>
    </source>
</evidence>
<dbReference type="Proteomes" id="UP001066276">
    <property type="component" value="Chromosome 11"/>
</dbReference>
<evidence type="ECO:0000313" key="3">
    <source>
        <dbReference type="Proteomes" id="UP001066276"/>
    </source>
</evidence>
<name>A0AAV7LXN7_PLEWA</name>
<feature type="region of interest" description="Disordered" evidence="1">
    <location>
        <begin position="37"/>
        <end position="65"/>
    </location>
</feature>
<reference evidence="2" key="1">
    <citation type="journal article" date="2022" name="bioRxiv">
        <title>Sequencing and chromosome-scale assembly of the giantPleurodeles waltlgenome.</title>
        <authorList>
            <person name="Brown T."/>
            <person name="Elewa A."/>
            <person name="Iarovenko S."/>
            <person name="Subramanian E."/>
            <person name="Araus A.J."/>
            <person name="Petzold A."/>
            <person name="Susuki M."/>
            <person name="Suzuki K.-i.T."/>
            <person name="Hayashi T."/>
            <person name="Toyoda A."/>
            <person name="Oliveira C."/>
            <person name="Osipova E."/>
            <person name="Leigh N.D."/>
            <person name="Simon A."/>
            <person name="Yun M.H."/>
        </authorList>
    </citation>
    <scope>NUCLEOTIDE SEQUENCE</scope>
    <source>
        <strain evidence="2">20211129_DDA</strain>
        <tissue evidence="2">Liver</tissue>
    </source>
</reference>
<comment type="caution">
    <text evidence="2">The sequence shown here is derived from an EMBL/GenBank/DDBJ whole genome shotgun (WGS) entry which is preliminary data.</text>
</comment>
<dbReference type="EMBL" id="JANPWB010000015">
    <property type="protein sequence ID" value="KAJ1093613.1"/>
    <property type="molecule type" value="Genomic_DNA"/>
</dbReference>
<proteinExistence type="predicted"/>
<dbReference type="AlphaFoldDB" id="A0AAV7LXN7"/>
<keyword evidence="3" id="KW-1185">Reference proteome</keyword>
<sequence length="129" mass="14129">MVYGRLVLHIDSISDQPLLSGHYYGEKGIHVLQASPTVNRSQRGVPKRPPPLDQDQLLLPGVPGSGPRSRVVTFLRYASRGRVRHASRPRGPGSAQCDKPPAEFYCAFVPPGEVSRQFSKVSQGVNVSR</sequence>
<protein>
    <submittedName>
        <fullName evidence="2">Uncharacterized protein</fullName>
    </submittedName>
</protein>
<evidence type="ECO:0000256" key="1">
    <source>
        <dbReference type="SAM" id="MobiDB-lite"/>
    </source>
</evidence>
<organism evidence="2 3">
    <name type="scientific">Pleurodeles waltl</name>
    <name type="common">Iberian ribbed newt</name>
    <dbReference type="NCBI Taxonomy" id="8319"/>
    <lineage>
        <taxon>Eukaryota</taxon>
        <taxon>Metazoa</taxon>
        <taxon>Chordata</taxon>
        <taxon>Craniata</taxon>
        <taxon>Vertebrata</taxon>
        <taxon>Euteleostomi</taxon>
        <taxon>Amphibia</taxon>
        <taxon>Batrachia</taxon>
        <taxon>Caudata</taxon>
        <taxon>Salamandroidea</taxon>
        <taxon>Salamandridae</taxon>
        <taxon>Pleurodelinae</taxon>
        <taxon>Pleurodeles</taxon>
    </lineage>
</organism>